<feature type="transmembrane region" description="Helical" evidence="1">
    <location>
        <begin position="29"/>
        <end position="50"/>
    </location>
</feature>
<dbReference type="AlphaFoldDB" id="A0A154LB33"/>
<protein>
    <submittedName>
        <fullName evidence="2">Xapx domain-containing protein</fullName>
    </submittedName>
</protein>
<proteinExistence type="predicted"/>
<keyword evidence="1" id="KW-1133">Transmembrane helix</keyword>
<keyword evidence="1" id="KW-0812">Transmembrane</keyword>
<dbReference type="RefSeq" id="WP_062947943.1">
    <property type="nucleotide sequence ID" value="NZ_LPVY01000002.1"/>
</dbReference>
<keyword evidence="1" id="KW-0472">Membrane</keyword>
<gene>
    <name evidence="2" type="ORF">AUP42_08840</name>
</gene>
<reference evidence="2 3" key="1">
    <citation type="submission" date="2015-12" db="EMBL/GenBank/DDBJ databases">
        <title>Genome sequence of Thalassospira lucentensis MCCC 1A02072.</title>
        <authorList>
            <person name="Lu L."/>
            <person name="Lai Q."/>
            <person name="Shao Z."/>
            <person name="Qian P."/>
        </authorList>
    </citation>
    <scope>NUCLEOTIDE SEQUENCE [LARGE SCALE GENOMIC DNA]</scope>
    <source>
        <strain evidence="2 3">MCCC 1A02072</strain>
    </source>
</reference>
<evidence type="ECO:0000313" key="3">
    <source>
        <dbReference type="Proteomes" id="UP000076335"/>
    </source>
</evidence>
<organism evidence="2 3">
    <name type="scientific">Thalassospira lucentensis</name>
    <dbReference type="NCBI Taxonomy" id="168935"/>
    <lineage>
        <taxon>Bacteria</taxon>
        <taxon>Pseudomonadati</taxon>
        <taxon>Pseudomonadota</taxon>
        <taxon>Alphaproteobacteria</taxon>
        <taxon>Rhodospirillales</taxon>
        <taxon>Thalassospiraceae</taxon>
        <taxon>Thalassospira</taxon>
    </lineage>
</organism>
<dbReference type="InterPro" id="IPR020017">
    <property type="entry name" value="XapX_domain"/>
</dbReference>
<name>A0A154LB33_9PROT</name>
<dbReference type="NCBIfam" id="TIGR03510">
    <property type="entry name" value="XapX"/>
    <property type="match status" value="1"/>
</dbReference>
<evidence type="ECO:0000313" key="2">
    <source>
        <dbReference type="EMBL" id="KZB69001.1"/>
    </source>
</evidence>
<evidence type="ECO:0000256" key="1">
    <source>
        <dbReference type="SAM" id="Phobius"/>
    </source>
</evidence>
<accession>A0A154LB33</accession>
<dbReference type="EMBL" id="LPVY01000002">
    <property type="protein sequence ID" value="KZB69001.1"/>
    <property type="molecule type" value="Genomic_DNA"/>
</dbReference>
<dbReference type="Proteomes" id="UP000076335">
    <property type="component" value="Unassembled WGS sequence"/>
</dbReference>
<sequence>MKALLGILVALSIGVVCRLAALPLPAPPVIVGALLVVAMTTGYILIDRLFEHRECKTRAMCGGPTGHASGAGEKQ</sequence>
<dbReference type="OrthoDB" id="7366068at2"/>
<comment type="caution">
    <text evidence="2">The sequence shown here is derived from an EMBL/GenBank/DDBJ whole genome shotgun (WGS) entry which is preliminary data.</text>
</comment>